<gene>
    <name evidence="2" type="ORF">E4K62_01650</name>
</gene>
<sequence>MSALDVHTGYEGGRWRVSVEGSPAHTRYFATKREAVRAGEVLAMVLGTHQLVESNRAPHPESSRRGGVTQPDAAGAVHTFNRGTRVKRTKP</sequence>
<dbReference type="Proteomes" id="UP000295748">
    <property type="component" value="Chromosome"/>
</dbReference>
<dbReference type="Pfam" id="PF09954">
    <property type="entry name" value="DUF2188"/>
    <property type="match status" value="1"/>
</dbReference>
<dbReference type="InterPro" id="IPR018691">
    <property type="entry name" value="DUF2188"/>
</dbReference>
<keyword evidence="3" id="KW-1185">Reference proteome</keyword>
<evidence type="ECO:0000313" key="2">
    <source>
        <dbReference type="EMBL" id="QBR87509.1"/>
    </source>
</evidence>
<accession>A0ABX5SN02</accession>
<name>A0ABX5SN02_9MICO</name>
<dbReference type="RefSeq" id="WP_135062940.1">
    <property type="nucleotide sequence ID" value="NZ_CP038266.1"/>
</dbReference>
<evidence type="ECO:0000313" key="3">
    <source>
        <dbReference type="Proteomes" id="UP000295748"/>
    </source>
</evidence>
<reference evidence="2 3" key="1">
    <citation type="submission" date="2019-03" db="EMBL/GenBank/DDBJ databases">
        <authorList>
            <person name="Dong K."/>
        </authorList>
    </citation>
    <scope>NUCLEOTIDE SEQUENCE [LARGE SCALE GENOMIC DNA]</scope>
    <source>
        <strain evidence="3">dk512</strain>
    </source>
</reference>
<feature type="region of interest" description="Disordered" evidence="1">
    <location>
        <begin position="52"/>
        <end position="91"/>
    </location>
</feature>
<proteinExistence type="predicted"/>
<organism evidence="2 3">
    <name type="scientific">Microbacterium wangchenii</name>
    <dbReference type="NCBI Taxonomy" id="2541726"/>
    <lineage>
        <taxon>Bacteria</taxon>
        <taxon>Bacillati</taxon>
        <taxon>Actinomycetota</taxon>
        <taxon>Actinomycetes</taxon>
        <taxon>Micrococcales</taxon>
        <taxon>Microbacteriaceae</taxon>
        <taxon>Microbacterium</taxon>
    </lineage>
</organism>
<dbReference type="EMBL" id="CP038266">
    <property type="protein sequence ID" value="QBR87509.1"/>
    <property type="molecule type" value="Genomic_DNA"/>
</dbReference>
<evidence type="ECO:0000256" key="1">
    <source>
        <dbReference type="SAM" id="MobiDB-lite"/>
    </source>
</evidence>
<protein>
    <submittedName>
        <fullName evidence="2">DUF2188 domain-containing protein</fullName>
    </submittedName>
</protein>